<dbReference type="Proteomes" id="UP000036313">
    <property type="component" value="Unassembled WGS sequence"/>
</dbReference>
<dbReference type="EMBL" id="JYNU01000005">
    <property type="protein sequence ID" value="KMO80461.1"/>
    <property type="molecule type" value="Genomic_DNA"/>
</dbReference>
<dbReference type="InterPro" id="IPR004629">
    <property type="entry name" value="WecG_TagA_CpsF"/>
</dbReference>
<dbReference type="NCBIfam" id="TIGR00696">
    <property type="entry name" value="wecG_tagA_cpsF"/>
    <property type="match status" value="1"/>
</dbReference>
<dbReference type="PANTHER" id="PTHR34136">
    <property type="match status" value="1"/>
</dbReference>
<dbReference type="PATRIC" id="fig|1807.14.peg.926"/>
<evidence type="ECO:0000256" key="1">
    <source>
        <dbReference type="ARBA" id="ARBA00022676"/>
    </source>
</evidence>
<dbReference type="CDD" id="cd06533">
    <property type="entry name" value="Glyco_transf_WecG_TagA"/>
    <property type="match status" value="1"/>
</dbReference>
<keyword evidence="1 3" id="KW-0328">Glycosyltransferase</keyword>
<sequence length="287" mass="32589">MAKWRYLSAMRSGNDKARTGMNDEAYSSPVTAPKIERINIPFLDIAVTPLTARQTAEIVTSSTGRQLLLNHNLHSAYLHEVDDKFRALYSLANWIVIDGTPIRWLASRRSHRFRSAYRTGSTDWIAALPRCQVKRRLFIFGATLESNEAAVENLRRALPDWTIEGLNGYVSEESALTSITAFRPDIVLVGLGMPRQERFLLAHLHELPEAIYATVGGAIDYVAGVTRLSPRWLARFGLEWLWRLANQPRRLAYRYLIEPIKLFGLVAARTARVRRLIESKDSGSRVE</sequence>
<protein>
    <submittedName>
        <fullName evidence="3">Putative N-acetylmannosaminyltransferase</fullName>
        <ecNumber evidence="3">2.4.1.187</ecNumber>
    </submittedName>
</protein>
<proteinExistence type="predicted"/>
<dbReference type="AlphaFoldDB" id="A0A0J6Z766"/>
<dbReference type="GO" id="GO:0047244">
    <property type="term" value="F:N-acetylglucosaminyldiphosphoundecaprenol N-acetyl-beta-D-mannosaminyltransferase activity"/>
    <property type="evidence" value="ECO:0007669"/>
    <property type="project" value="UniProtKB-EC"/>
</dbReference>
<organism evidence="3 4">
    <name type="scientific">Mycolicibacterium obuense</name>
    <dbReference type="NCBI Taxonomy" id="1807"/>
    <lineage>
        <taxon>Bacteria</taxon>
        <taxon>Bacillati</taxon>
        <taxon>Actinomycetota</taxon>
        <taxon>Actinomycetes</taxon>
        <taxon>Mycobacteriales</taxon>
        <taxon>Mycobacteriaceae</taxon>
        <taxon>Mycolicibacterium</taxon>
    </lineage>
</organism>
<evidence type="ECO:0000313" key="3">
    <source>
        <dbReference type="EMBL" id="KMO80461.1"/>
    </source>
</evidence>
<evidence type="ECO:0000313" key="4">
    <source>
        <dbReference type="Proteomes" id="UP000036313"/>
    </source>
</evidence>
<gene>
    <name evidence="3" type="primary">tagA</name>
    <name evidence="3" type="ORF">MOBUDSM44075_00925</name>
</gene>
<name>A0A0J6Z766_9MYCO</name>
<evidence type="ECO:0000256" key="2">
    <source>
        <dbReference type="ARBA" id="ARBA00022679"/>
    </source>
</evidence>
<dbReference type="Pfam" id="PF03808">
    <property type="entry name" value="Glyco_tran_WecG"/>
    <property type="match status" value="1"/>
</dbReference>
<dbReference type="PANTHER" id="PTHR34136:SF1">
    <property type="entry name" value="UDP-N-ACETYL-D-MANNOSAMINURONIC ACID TRANSFERASE"/>
    <property type="match status" value="1"/>
</dbReference>
<dbReference type="EC" id="2.4.1.187" evidence="3"/>
<accession>A0A0J6Z766</accession>
<keyword evidence="2 3" id="KW-0808">Transferase</keyword>
<reference evidence="3 4" key="1">
    <citation type="journal article" date="2015" name="Genome Biol. Evol.">
        <title>Characterization of Three Mycobacterium spp. with Potential Use in Bioremediation by Genome Sequencing and Comparative Genomics.</title>
        <authorList>
            <person name="Das S."/>
            <person name="Pettersson B.M."/>
            <person name="Behra P.R."/>
            <person name="Ramesh M."/>
            <person name="Dasgupta S."/>
            <person name="Bhattacharya A."/>
            <person name="Kirsebom L.A."/>
        </authorList>
    </citation>
    <scope>NUCLEOTIDE SEQUENCE [LARGE SCALE GENOMIC DNA]</scope>
    <source>
        <strain evidence="3 4">DSM 44075</strain>
    </source>
</reference>
<comment type="caution">
    <text evidence="3">The sequence shown here is derived from an EMBL/GenBank/DDBJ whole genome shotgun (WGS) entry which is preliminary data.</text>
</comment>